<evidence type="ECO:0000256" key="1">
    <source>
        <dbReference type="SAM" id="MobiDB-lite"/>
    </source>
</evidence>
<proteinExistence type="predicted"/>
<dbReference type="STRING" id="742152.A0A2H3JRZ5"/>
<accession>A0A2H3JRZ5</accession>
<feature type="region of interest" description="Disordered" evidence="1">
    <location>
        <begin position="129"/>
        <end position="156"/>
    </location>
</feature>
<evidence type="ECO:0000313" key="2">
    <source>
        <dbReference type="EMBL" id="PCH39414.1"/>
    </source>
</evidence>
<reference evidence="2 3" key="1">
    <citation type="journal article" date="2012" name="Science">
        <title>The Paleozoic origin of enzymatic lignin decomposition reconstructed from 31 fungal genomes.</title>
        <authorList>
            <person name="Floudas D."/>
            <person name="Binder M."/>
            <person name="Riley R."/>
            <person name="Barry K."/>
            <person name="Blanchette R.A."/>
            <person name="Henrissat B."/>
            <person name="Martinez A.T."/>
            <person name="Otillar R."/>
            <person name="Spatafora J.W."/>
            <person name="Yadav J.S."/>
            <person name="Aerts A."/>
            <person name="Benoit I."/>
            <person name="Boyd A."/>
            <person name="Carlson A."/>
            <person name="Copeland A."/>
            <person name="Coutinho P.M."/>
            <person name="de Vries R.P."/>
            <person name="Ferreira P."/>
            <person name="Findley K."/>
            <person name="Foster B."/>
            <person name="Gaskell J."/>
            <person name="Glotzer D."/>
            <person name="Gorecki P."/>
            <person name="Heitman J."/>
            <person name="Hesse C."/>
            <person name="Hori C."/>
            <person name="Igarashi K."/>
            <person name="Jurgens J.A."/>
            <person name="Kallen N."/>
            <person name="Kersten P."/>
            <person name="Kohler A."/>
            <person name="Kuees U."/>
            <person name="Kumar T.K.A."/>
            <person name="Kuo A."/>
            <person name="LaButti K."/>
            <person name="Larrondo L.F."/>
            <person name="Lindquist E."/>
            <person name="Ling A."/>
            <person name="Lombard V."/>
            <person name="Lucas S."/>
            <person name="Lundell T."/>
            <person name="Martin R."/>
            <person name="McLaughlin D.J."/>
            <person name="Morgenstern I."/>
            <person name="Morin E."/>
            <person name="Murat C."/>
            <person name="Nagy L.G."/>
            <person name="Nolan M."/>
            <person name="Ohm R.A."/>
            <person name="Patyshakuliyeva A."/>
            <person name="Rokas A."/>
            <person name="Ruiz-Duenas F.J."/>
            <person name="Sabat G."/>
            <person name="Salamov A."/>
            <person name="Samejima M."/>
            <person name="Schmutz J."/>
            <person name="Slot J.C."/>
            <person name="St John F."/>
            <person name="Stenlid J."/>
            <person name="Sun H."/>
            <person name="Sun S."/>
            <person name="Syed K."/>
            <person name="Tsang A."/>
            <person name="Wiebenga A."/>
            <person name="Young D."/>
            <person name="Pisabarro A."/>
            <person name="Eastwood D.C."/>
            <person name="Martin F."/>
            <person name="Cullen D."/>
            <person name="Grigoriev I.V."/>
            <person name="Hibbett D.S."/>
        </authorList>
    </citation>
    <scope>NUCLEOTIDE SEQUENCE [LARGE SCALE GENOMIC DNA]</scope>
    <source>
        <strain evidence="2 3">MD-104</strain>
    </source>
</reference>
<keyword evidence="3" id="KW-1185">Reference proteome</keyword>
<protein>
    <submittedName>
        <fullName evidence="2">Uncharacterized protein</fullName>
    </submittedName>
</protein>
<gene>
    <name evidence="2" type="ORF">WOLCODRAFT_159617</name>
</gene>
<evidence type="ECO:0000313" key="3">
    <source>
        <dbReference type="Proteomes" id="UP000218811"/>
    </source>
</evidence>
<organism evidence="2 3">
    <name type="scientific">Wolfiporia cocos (strain MD-104)</name>
    <name type="common">Brown rot fungus</name>
    <dbReference type="NCBI Taxonomy" id="742152"/>
    <lineage>
        <taxon>Eukaryota</taxon>
        <taxon>Fungi</taxon>
        <taxon>Dikarya</taxon>
        <taxon>Basidiomycota</taxon>
        <taxon>Agaricomycotina</taxon>
        <taxon>Agaricomycetes</taxon>
        <taxon>Polyporales</taxon>
        <taxon>Phaeolaceae</taxon>
        <taxon>Wolfiporia</taxon>
    </lineage>
</organism>
<name>A0A2H3JRZ5_WOLCO</name>
<dbReference type="AlphaFoldDB" id="A0A2H3JRZ5"/>
<dbReference type="Proteomes" id="UP000218811">
    <property type="component" value="Unassembled WGS sequence"/>
</dbReference>
<sequence>MSSTSSTVSVDTMAARMVAAFRAAPKIRKGEAYDLWETQMMDMMAQYAVKFPHNKTKKGQGLPLLVASIVAEYCEANDNGRSFDTKKVRINDKRIKTDSRVSSVVEDRPIPEIKDLGEDQWWIKGLATGKKGASTPKLSGDVTMDEAGSTKEESDMRRVMVARAAA</sequence>
<dbReference type="EMBL" id="KB467996">
    <property type="protein sequence ID" value="PCH39414.1"/>
    <property type="molecule type" value="Genomic_DNA"/>
</dbReference>